<proteinExistence type="predicted"/>
<evidence type="ECO:0000256" key="6">
    <source>
        <dbReference type="SAM" id="Phobius"/>
    </source>
</evidence>
<gene>
    <name evidence="9" type="ORF">T265_03550</name>
</gene>
<accession>A0A074ZVP5</accession>
<feature type="compositionally biased region" description="Basic residues" evidence="5">
    <location>
        <begin position="209"/>
        <end position="233"/>
    </location>
</feature>
<feature type="compositionally biased region" description="Acidic residues" evidence="5">
    <location>
        <begin position="253"/>
        <end position="272"/>
    </location>
</feature>
<keyword evidence="6" id="KW-1133">Transmembrane helix</keyword>
<dbReference type="InterPro" id="IPR003034">
    <property type="entry name" value="SAP_dom"/>
</dbReference>
<evidence type="ECO:0000256" key="2">
    <source>
        <dbReference type="ARBA" id="ARBA00022853"/>
    </source>
</evidence>
<dbReference type="Gene3D" id="1.10.10.60">
    <property type="entry name" value="Homeodomain-like"/>
    <property type="match status" value="1"/>
</dbReference>
<evidence type="ECO:0000256" key="3">
    <source>
        <dbReference type="ARBA" id="ARBA00023125"/>
    </source>
</evidence>
<evidence type="ECO:0000313" key="9">
    <source>
        <dbReference type="EMBL" id="KER29962.1"/>
    </source>
</evidence>
<dbReference type="GO" id="GO:2000779">
    <property type="term" value="P:regulation of double-strand break repair"/>
    <property type="evidence" value="ECO:0007669"/>
    <property type="project" value="TreeGrafter"/>
</dbReference>
<sequence length="962" mass="106978">MASGGERPAVSADVGEIQKGDENPVFSKPPESPKVEESSEEEEESEFPSPSAASNGHFSEENAKRMRKKVQRLSETLSEAHAAMVEQRAKAAKELLEAGNGTALGDIPSIETNFRKMQPISLKPLHLVIYGRLGAITEVRSNLRKFRGFPFKSGSPEYNKKLSEVERRTSKELREVLRILNLEVSGSREQIATRLLDFLLEPNADKVKYKGQVKRSRRSVKKESKKKTKKTPSARKTPSSEGSGKEVSHTEEDTASDDGDSNVSSLDDESSGEEYSSAAKKPAQSKGRNSQRGPRKRRARLDDSDSETNQTTTTRTTPKHMKVPKKSAPVDSDEDAPLSAFASSKKPTPPSDSELKEGIIALLKTVNLEETSLRVVREQIFSRYPGVDLSGKRDFINTTVKEIFSRYPGVDLSGKRDFINTTVKEMDEFTQVGHRVPFLSQDEKKHNEVAYKRRAVKRDESRYSRCVIFVIFSILGIVVLITTCILLNYYVLTNAAVDVDILEAKKCPGCAGQSICPAFFRGDVSFSGIYHSRLAHLFHSASFGLDGTMGLYETARKVHLRRVGNPAPPEVVDDAVCRRGPQHGLPGASEVARAKLRCIPHLAIWRWRPTNDPVEGTNGDPVDLPLHRGIVAAPVFLPPQDRDPTLVEDNWASRVMPTAFSPATRCANDRLFRLLQSRFRERTSFGAETRWLRFDELMFLFNLAVDPQAVIWQAFPRTEGWPFPTYIGACGRWTVQNYHGVPLLRFCDSPLWLRLRLLLNIMDIPARLERSGYTGSKYVLDAPDDSTSGYAIYLGNFDLPSLFTVDPQSYNVTVANLRHAIIVDTHAVSLYKNASTEEHVVNPNATVFLARGLASHDCEGNVTKSGDAGGTTPPCMARVHADELCSNAHSDHNIWAVCATLLLSHEGTRSCSGFLHGLPSEFISTLQDCVHSLGPGYRRKMLVRAKDILLRTIQLHPEPKGW</sequence>
<feature type="transmembrane region" description="Helical" evidence="6">
    <location>
        <begin position="467"/>
        <end position="492"/>
    </location>
</feature>
<keyword evidence="10" id="KW-1185">Reference proteome</keyword>
<feature type="region of interest" description="Disordered" evidence="5">
    <location>
        <begin position="1"/>
        <end position="73"/>
    </location>
</feature>
<keyword evidence="4" id="KW-0539">Nucleus</keyword>
<dbReference type="STRING" id="6198.A0A074ZVP5"/>
<dbReference type="PROSITE" id="PS50800">
    <property type="entry name" value="SAP"/>
    <property type="match status" value="1"/>
</dbReference>
<dbReference type="RefSeq" id="XP_009166326.1">
    <property type="nucleotide sequence ID" value="XM_009168062.1"/>
</dbReference>
<dbReference type="GO" id="GO:0005634">
    <property type="term" value="C:nucleus"/>
    <property type="evidence" value="ECO:0007669"/>
    <property type="project" value="UniProtKB-SubCell"/>
</dbReference>
<protein>
    <submittedName>
        <fullName evidence="9">Uncharacterized protein</fullName>
    </submittedName>
</protein>
<dbReference type="Proteomes" id="UP000054324">
    <property type="component" value="Unassembled WGS sequence"/>
</dbReference>
<dbReference type="GO" id="GO:0042393">
    <property type="term" value="F:histone binding"/>
    <property type="evidence" value="ECO:0007669"/>
    <property type="project" value="TreeGrafter"/>
</dbReference>
<keyword evidence="6" id="KW-0812">Transmembrane</keyword>
<dbReference type="PROSITE" id="PS51998">
    <property type="entry name" value="DEK_C"/>
    <property type="match status" value="1"/>
</dbReference>
<dbReference type="InterPro" id="IPR014876">
    <property type="entry name" value="DEK_C"/>
</dbReference>
<dbReference type="PANTHER" id="PTHR13468">
    <property type="entry name" value="DEK PROTEIN"/>
    <property type="match status" value="1"/>
</dbReference>
<feature type="region of interest" description="Disordered" evidence="5">
    <location>
        <begin position="209"/>
        <end position="354"/>
    </location>
</feature>
<evidence type="ECO:0000259" key="8">
    <source>
        <dbReference type="PROSITE" id="PS51998"/>
    </source>
</evidence>
<dbReference type="EMBL" id="KL596669">
    <property type="protein sequence ID" value="KER29962.1"/>
    <property type="molecule type" value="Genomic_DNA"/>
</dbReference>
<evidence type="ECO:0000313" key="10">
    <source>
        <dbReference type="Proteomes" id="UP000054324"/>
    </source>
</evidence>
<dbReference type="AlphaFoldDB" id="A0A074ZVP5"/>
<organism evidence="9 10">
    <name type="scientific">Opisthorchis viverrini</name>
    <name type="common">Southeast Asian liver fluke</name>
    <dbReference type="NCBI Taxonomy" id="6198"/>
    <lineage>
        <taxon>Eukaryota</taxon>
        <taxon>Metazoa</taxon>
        <taxon>Spiralia</taxon>
        <taxon>Lophotrochozoa</taxon>
        <taxon>Platyhelminthes</taxon>
        <taxon>Trematoda</taxon>
        <taxon>Digenea</taxon>
        <taxon>Opisthorchiida</taxon>
        <taxon>Opisthorchiata</taxon>
        <taxon>Opisthorchiidae</taxon>
        <taxon>Opisthorchis</taxon>
    </lineage>
</organism>
<dbReference type="KEGG" id="ovi:T265_03550"/>
<dbReference type="SUPFAM" id="SSF109715">
    <property type="entry name" value="DEK C-terminal domain"/>
    <property type="match status" value="1"/>
</dbReference>
<feature type="domain" description="SAP" evidence="7">
    <location>
        <begin position="165"/>
        <end position="199"/>
    </location>
</feature>
<evidence type="ECO:0000256" key="4">
    <source>
        <dbReference type="ARBA" id="ARBA00023242"/>
    </source>
</evidence>
<name>A0A074ZVP5_OPIVI</name>
<comment type="subcellular location">
    <subcellularLocation>
        <location evidence="1">Nucleus</location>
    </subcellularLocation>
</comment>
<keyword evidence="6" id="KW-0472">Membrane</keyword>
<evidence type="ECO:0000259" key="7">
    <source>
        <dbReference type="PROSITE" id="PS50800"/>
    </source>
</evidence>
<dbReference type="GO" id="GO:0006325">
    <property type="term" value="P:chromatin organization"/>
    <property type="evidence" value="ECO:0007669"/>
    <property type="project" value="UniProtKB-KW"/>
</dbReference>
<evidence type="ECO:0000256" key="1">
    <source>
        <dbReference type="ARBA" id="ARBA00004123"/>
    </source>
</evidence>
<dbReference type="Pfam" id="PF08766">
    <property type="entry name" value="DEK_C"/>
    <property type="match status" value="1"/>
</dbReference>
<evidence type="ECO:0000256" key="5">
    <source>
        <dbReference type="SAM" id="MobiDB-lite"/>
    </source>
</evidence>
<feature type="compositionally biased region" description="Basic and acidic residues" evidence="5">
    <location>
        <begin position="243"/>
        <end position="252"/>
    </location>
</feature>
<keyword evidence="2" id="KW-0156">Chromatin regulator</keyword>
<dbReference type="PANTHER" id="PTHR13468:SF1">
    <property type="entry name" value="PROTEIN DEK"/>
    <property type="match status" value="1"/>
</dbReference>
<feature type="domain" description="DEK-C" evidence="8">
    <location>
        <begin position="349"/>
        <end position="405"/>
    </location>
</feature>
<dbReference type="OrthoDB" id="10035316at2759"/>
<reference evidence="9 10" key="1">
    <citation type="submission" date="2013-11" db="EMBL/GenBank/DDBJ databases">
        <title>Opisthorchis viverrini - life in the bile duct.</title>
        <authorList>
            <person name="Young N.D."/>
            <person name="Nagarajan N."/>
            <person name="Lin S.J."/>
            <person name="Korhonen P.K."/>
            <person name="Jex A.R."/>
            <person name="Hall R.S."/>
            <person name="Safavi-Hemami H."/>
            <person name="Kaewkong W."/>
            <person name="Bertrand D."/>
            <person name="Gao S."/>
            <person name="Seet Q."/>
            <person name="Wongkham S."/>
            <person name="Teh B.T."/>
            <person name="Wongkham C."/>
            <person name="Intapan P.M."/>
            <person name="Maleewong W."/>
            <person name="Yang X."/>
            <person name="Hu M."/>
            <person name="Wang Z."/>
            <person name="Hofmann A."/>
            <person name="Sternberg P.W."/>
            <person name="Tan P."/>
            <person name="Wang J."/>
            <person name="Gasser R.B."/>
        </authorList>
    </citation>
    <scope>NUCLEOTIDE SEQUENCE [LARGE SCALE GENOMIC DNA]</scope>
</reference>
<keyword evidence="3" id="KW-0238">DNA-binding</keyword>
<dbReference type="GeneID" id="20317737"/>
<dbReference type="CTD" id="20317737"/>
<dbReference type="InterPro" id="IPR044198">
    <property type="entry name" value="DEK"/>
</dbReference>
<dbReference type="GO" id="GO:0003677">
    <property type="term" value="F:DNA binding"/>
    <property type="evidence" value="ECO:0007669"/>
    <property type="project" value="UniProtKB-KW"/>
</dbReference>